<gene>
    <name evidence="2" type="primary">ARP6</name>
    <name evidence="2" type="ORF">MPDQ_008052</name>
</gene>
<dbReference type="AlphaFoldDB" id="A0A507QUA9"/>
<dbReference type="CDD" id="cd10210">
    <property type="entry name" value="ASKHA_NBD_Arp6"/>
    <property type="match status" value="1"/>
</dbReference>
<proteinExistence type="inferred from homology"/>
<protein>
    <submittedName>
        <fullName evidence="2">Actin-protein 6</fullName>
    </submittedName>
</protein>
<dbReference type="STRING" id="5098.A0A507QUA9"/>
<dbReference type="SMART" id="SM00268">
    <property type="entry name" value="ACTIN"/>
    <property type="match status" value="1"/>
</dbReference>
<dbReference type="OrthoDB" id="6220758at2759"/>
<comment type="caution">
    <text evidence="2">The sequence shown here is derived from an EMBL/GenBank/DDBJ whole genome shotgun (WGS) entry which is preliminary data.</text>
</comment>
<dbReference type="InterPro" id="IPR004000">
    <property type="entry name" value="Actin"/>
</dbReference>
<dbReference type="PANTHER" id="PTHR11937">
    <property type="entry name" value="ACTIN"/>
    <property type="match status" value="1"/>
</dbReference>
<evidence type="ECO:0000313" key="2">
    <source>
        <dbReference type="EMBL" id="TQB70827.1"/>
    </source>
</evidence>
<dbReference type="Proteomes" id="UP000319663">
    <property type="component" value="Unassembled WGS sequence"/>
</dbReference>
<reference evidence="2 3" key="1">
    <citation type="submission" date="2019-06" db="EMBL/GenBank/DDBJ databases">
        <title>Wine fermentation using esterase from Monascus purpureus.</title>
        <authorList>
            <person name="Geng C."/>
            <person name="Zhang Y."/>
        </authorList>
    </citation>
    <scope>NUCLEOTIDE SEQUENCE [LARGE SCALE GENOMIC DNA]</scope>
    <source>
        <strain evidence="2">HQ1</strain>
    </source>
</reference>
<sequence>MGTTRPRTSARAASAVAQPLPEKTFVLDNGAYTLKAGYAPDSTPPDDEAKALLACSIIPNALAKTRGNRVFLGSQLQTHITDWNEVIFRRPMEKGYIVNWEAQRAIWEHSFFDEKTARCSNLLIANPEETTLVLMEAPNALSALQKNADEIVMEEWGFGGYVRCVGPTLNAWNEIHDLFGDSVLRRTDSSALPAECLLVVDSGYSHTTVTPVYKGQPLQRAIRRLDIGGKHLTNYLKEMVSMRQYNMVDETYVMNEVKEAACFVSNCFTNDMERTWKGNRKRPQTEPGEGIVVEYVLPDPNADKKGYMRPHDPLLNTKKRKGILSGAHAEVLSEDVLVLGNERFTVPEVLFTPSDIGMRQAGIPDIILQSLSVLPTGLHPAFLANVLVVGGNCLLPGFMKRLETELRRIASAECEVRVRRPADPIRYTWLGASRFATNKEELKKVAITRQEYQEHGSAWAAKKFSRAL</sequence>
<evidence type="ECO:0000313" key="3">
    <source>
        <dbReference type="Proteomes" id="UP000319663"/>
    </source>
</evidence>
<accession>A0A507QUA9</accession>
<dbReference type="Pfam" id="PF00022">
    <property type="entry name" value="Actin"/>
    <property type="match status" value="1"/>
</dbReference>
<dbReference type="InterPro" id="IPR043129">
    <property type="entry name" value="ATPase_NBD"/>
</dbReference>
<dbReference type="Gene3D" id="3.30.420.40">
    <property type="match status" value="2"/>
</dbReference>
<dbReference type="Gene3D" id="3.90.640.10">
    <property type="entry name" value="Actin, Chain A, domain 4"/>
    <property type="match status" value="1"/>
</dbReference>
<name>A0A507QUA9_MONPU</name>
<keyword evidence="3" id="KW-1185">Reference proteome</keyword>
<comment type="similarity">
    <text evidence="1">Belongs to the actin family.</text>
</comment>
<organism evidence="2 3">
    <name type="scientific">Monascus purpureus</name>
    <name type="common">Red mold</name>
    <name type="synonym">Monascus anka</name>
    <dbReference type="NCBI Taxonomy" id="5098"/>
    <lineage>
        <taxon>Eukaryota</taxon>
        <taxon>Fungi</taxon>
        <taxon>Dikarya</taxon>
        <taxon>Ascomycota</taxon>
        <taxon>Pezizomycotina</taxon>
        <taxon>Eurotiomycetes</taxon>
        <taxon>Eurotiomycetidae</taxon>
        <taxon>Eurotiales</taxon>
        <taxon>Aspergillaceae</taxon>
        <taxon>Monascus</taxon>
    </lineage>
</organism>
<dbReference type="FunFam" id="3.90.640.10:FF:000036">
    <property type="entry name" value="Actin-like protein ARP6"/>
    <property type="match status" value="1"/>
</dbReference>
<evidence type="ECO:0000256" key="1">
    <source>
        <dbReference type="RuleBase" id="RU000487"/>
    </source>
</evidence>
<dbReference type="SUPFAM" id="SSF53067">
    <property type="entry name" value="Actin-like ATPase domain"/>
    <property type="match status" value="2"/>
</dbReference>
<dbReference type="EMBL" id="VIFY01000094">
    <property type="protein sequence ID" value="TQB70827.1"/>
    <property type="molecule type" value="Genomic_DNA"/>
</dbReference>
<dbReference type="FunFam" id="3.30.420.40:FF:000058">
    <property type="entry name" value="Putative actin-related protein 5"/>
    <property type="match status" value="1"/>
</dbReference>
<dbReference type="Gene3D" id="2.30.36.70">
    <property type="entry name" value="Actin, Chain A, domain 2"/>
    <property type="match status" value="1"/>
</dbReference>